<dbReference type="InParanoid" id="D2UYE5"/>
<dbReference type="OMA" id="MGPRIME"/>
<dbReference type="KEGG" id="ngr:NAEGRDRAFT_45156"/>
<name>D2UYE5_NAEGR</name>
<sequence>MFKRFVNNQALLNGLKHIKRSDNNEQQQIVVAGNQTTGLIVPIGATSNKIGIELQEFCNTLVPTDSAIFKIAKQICAEQGNRIKEIAHEVLKDSGLGTNINNSNINSSNTKNSSNVKISSTPSLTHNSQPTVIISEQQVETKTPTQPIVKKHGKFYGTNKIFLLDEEEIVNISSIPTSNTTPIIGNFETNDGDIHSTQSSQSLNLDIVKRLLSDIFGKLKYLAMVLLNSLFGNRQNVQPDAATTQVAAQSLVLVISFMIYNIVAESSSADLHQDILLVFQEYLSNHLNN</sequence>
<evidence type="ECO:0000256" key="1">
    <source>
        <dbReference type="SAM" id="MobiDB-lite"/>
    </source>
</evidence>
<dbReference type="EMBL" id="GG738845">
    <property type="protein sequence ID" value="EFC50461.1"/>
    <property type="molecule type" value="Genomic_DNA"/>
</dbReference>
<protein>
    <submittedName>
        <fullName evidence="2">Predicted protein</fullName>
    </submittedName>
</protein>
<feature type="region of interest" description="Disordered" evidence="1">
    <location>
        <begin position="102"/>
        <end position="122"/>
    </location>
</feature>
<dbReference type="VEuPathDB" id="AmoebaDB:NAEGRDRAFT_45156"/>
<dbReference type="AlphaFoldDB" id="D2UYE5"/>
<gene>
    <name evidence="2" type="ORF">NAEGRDRAFT_45156</name>
</gene>
<evidence type="ECO:0000313" key="2">
    <source>
        <dbReference type="EMBL" id="EFC50461.1"/>
    </source>
</evidence>
<evidence type="ECO:0000313" key="3">
    <source>
        <dbReference type="Proteomes" id="UP000006671"/>
    </source>
</evidence>
<feature type="compositionally biased region" description="Low complexity" evidence="1">
    <location>
        <begin position="102"/>
        <end position="121"/>
    </location>
</feature>
<dbReference type="GeneID" id="8863819"/>
<dbReference type="RefSeq" id="XP_002683205.1">
    <property type="nucleotide sequence ID" value="XM_002683159.1"/>
</dbReference>
<organism evidence="3">
    <name type="scientific">Naegleria gruberi</name>
    <name type="common">Amoeba</name>
    <dbReference type="NCBI Taxonomy" id="5762"/>
    <lineage>
        <taxon>Eukaryota</taxon>
        <taxon>Discoba</taxon>
        <taxon>Heterolobosea</taxon>
        <taxon>Tetramitia</taxon>
        <taxon>Eutetramitia</taxon>
        <taxon>Vahlkampfiidae</taxon>
        <taxon>Naegleria</taxon>
    </lineage>
</organism>
<dbReference type="OrthoDB" id="10392990at2759"/>
<keyword evidence="3" id="KW-1185">Reference proteome</keyword>
<accession>D2UYE5</accession>
<dbReference type="Proteomes" id="UP000006671">
    <property type="component" value="Unassembled WGS sequence"/>
</dbReference>
<proteinExistence type="predicted"/>
<reference evidence="2 3" key="1">
    <citation type="journal article" date="2010" name="Cell">
        <title>The genome of Naegleria gruberi illuminates early eukaryotic versatility.</title>
        <authorList>
            <person name="Fritz-Laylin L.K."/>
            <person name="Prochnik S.E."/>
            <person name="Ginger M.L."/>
            <person name="Dacks J.B."/>
            <person name="Carpenter M.L."/>
            <person name="Field M.C."/>
            <person name="Kuo A."/>
            <person name="Paredez A."/>
            <person name="Chapman J."/>
            <person name="Pham J."/>
            <person name="Shu S."/>
            <person name="Neupane R."/>
            <person name="Cipriano M."/>
            <person name="Mancuso J."/>
            <person name="Tu H."/>
            <person name="Salamov A."/>
            <person name="Lindquist E."/>
            <person name="Shapiro H."/>
            <person name="Lucas S."/>
            <person name="Grigoriev I.V."/>
            <person name="Cande W.Z."/>
            <person name="Fulton C."/>
            <person name="Rokhsar D.S."/>
            <person name="Dawson S.C."/>
        </authorList>
    </citation>
    <scope>NUCLEOTIDE SEQUENCE [LARGE SCALE GENOMIC DNA]</scope>
    <source>
        <strain evidence="2 3">NEG-M</strain>
    </source>
</reference>